<sequence>MSVRRLRDAGFSWTWLLTLVPGFVMFSGGLVGIVVMLFDSQLLSDPAMLNSQEFLQSQAFQDFVASDAVIGLALTAFLGFVLLVIAGIAVTVLHIMPSKTYEQGNKRLKPATPII</sequence>
<keyword evidence="1" id="KW-1133">Transmembrane helix</keyword>
<keyword evidence="1" id="KW-0472">Membrane</keyword>
<organism evidence="2">
    <name type="scientific">freshwater metagenome</name>
    <dbReference type="NCBI Taxonomy" id="449393"/>
    <lineage>
        <taxon>unclassified sequences</taxon>
        <taxon>metagenomes</taxon>
        <taxon>ecological metagenomes</taxon>
    </lineage>
</organism>
<keyword evidence="1" id="KW-0812">Transmembrane</keyword>
<name>A0A6J6NW12_9ZZZZ</name>
<feature type="transmembrane region" description="Helical" evidence="1">
    <location>
        <begin position="68"/>
        <end position="96"/>
    </location>
</feature>
<evidence type="ECO:0000256" key="1">
    <source>
        <dbReference type="SAM" id="Phobius"/>
    </source>
</evidence>
<accession>A0A6J6NW12</accession>
<gene>
    <name evidence="2" type="ORF">UFOPK2373_00796</name>
</gene>
<protein>
    <submittedName>
        <fullName evidence="2">Unannotated protein</fullName>
    </submittedName>
</protein>
<dbReference type="EMBL" id="CAEZXL010000136">
    <property type="protein sequence ID" value="CAB4691021.1"/>
    <property type="molecule type" value="Genomic_DNA"/>
</dbReference>
<reference evidence="2" key="1">
    <citation type="submission" date="2020-05" db="EMBL/GenBank/DDBJ databases">
        <authorList>
            <person name="Chiriac C."/>
            <person name="Salcher M."/>
            <person name="Ghai R."/>
            <person name="Kavagutti S V."/>
        </authorList>
    </citation>
    <scope>NUCLEOTIDE SEQUENCE</scope>
</reference>
<feature type="transmembrane region" description="Helical" evidence="1">
    <location>
        <begin position="12"/>
        <end position="38"/>
    </location>
</feature>
<proteinExistence type="predicted"/>
<evidence type="ECO:0000313" key="2">
    <source>
        <dbReference type="EMBL" id="CAB4691021.1"/>
    </source>
</evidence>
<dbReference type="AlphaFoldDB" id="A0A6J6NW12"/>